<dbReference type="Proteomes" id="UP000422736">
    <property type="component" value="Chromosome 2"/>
</dbReference>
<dbReference type="SMART" id="SM00355">
    <property type="entry name" value="ZnF_C2H2"/>
    <property type="match status" value="2"/>
</dbReference>
<feature type="compositionally biased region" description="Low complexity" evidence="7">
    <location>
        <begin position="365"/>
        <end position="388"/>
    </location>
</feature>
<feature type="domain" description="C2H2-type" evidence="8">
    <location>
        <begin position="214"/>
        <end position="241"/>
    </location>
</feature>
<protein>
    <submittedName>
        <fullName evidence="9">Transcription factor STP1</fullName>
    </submittedName>
</protein>
<evidence type="ECO:0000313" key="10">
    <source>
        <dbReference type="Proteomes" id="UP000422736"/>
    </source>
</evidence>
<accession>A0ABX6ERI8</accession>
<organism evidence="9 10">
    <name type="scientific">Kluyveromyces marxianus</name>
    <name type="common">Yeast</name>
    <name type="synonym">Candida kefyr</name>
    <dbReference type="NCBI Taxonomy" id="4911"/>
    <lineage>
        <taxon>Eukaryota</taxon>
        <taxon>Fungi</taxon>
        <taxon>Dikarya</taxon>
        <taxon>Ascomycota</taxon>
        <taxon>Saccharomycotina</taxon>
        <taxon>Saccharomycetes</taxon>
        <taxon>Saccharomycetales</taxon>
        <taxon>Saccharomycetaceae</taxon>
        <taxon>Kluyveromyces</taxon>
    </lineage>
</organism>
<keyword evidence="5" id="KW-0539">Nucleus</keyword>
<evidence type="ECO:0000256" key="6">
    <source>
        <dbReference type="PROSITE-ProRule" id="PRU00042"/>
    </source>
</evidence>
<dbReference type="Gene3D" id="3.30.160.60">
    <property type="entry name" value="Classic Zinc Finger"/>
    <property type="match status" value="1"/>
</dbReference>
<dbReference type="InterPro" id="IPR036236">
    <property type="entry name" value="Znf_C2H2_sf"/>
</dbReference>
<keyword evidence="4" id="KW-0862">Zinc</keyword>
<feature type="compositionally biased region" description="Basic and acidic residues" evidence="7">
    <location>
        <begin position="55"/>
        <end position="91"/>
    </location>
</feature>
<comment type="subcellular location">
    <subcellularLocation>
        <location evidence="1">Nucleus</location>
    </subcellularLocation>
</comment>
<dbReference type="InterPro" id="IPR051643">
    <property type="entry name" value="Transcr_Reg_ZincFinger"/>
</dbReference>
<dbReference type="PROSITE" id="PS00028">
    <property type="entry name" value="ZINC_FINGER_C2H2_1"/>
    <property type="match status" value="1"/>
</dbReference>
<feature type="region of interest" description="Disordered" evidence="7">
    <location>
        <begin position="43"/>
        <end position="100"/>
    </location>
</feature>
<dbReference type="PANTHER" id="PTHR24396:SF19">
    <property type="entry name" value="FI01119P"/>
    <property type="match status" value="1"/>
</dbReference>
<name>A0ABX6ERI8_KLUMA</name>
<evidence type="ECO:0000313" key="9">
    <source>
        <dbReference type="EMBL" id="QGN14451.1"/>
    </source>
</evidence>
<dbReference type="SUPFAM" id="SSF57667">
    <property type="entry name" value="beta-beta-alpha zinc fingers"/>
    <property type="match status" value="1"/>
</dbReference>
<sequence>MPSVQLLDTRRSAIKRFSQQVTRWLCALAGQLVGGTFGSSDAACEGESGSSVKSGNERKCEDVGDEQKSSLKSKGSDLETGKTEVEKRGLKENPVSLFPSSHNVDKSLEFNASVVPCSLNVNGLQSPMSVARTPEGQMEWKMNINGESKMHQHSLSGSCSPKSDKDKTSTQDITPKTDASAESVEAMKSTNSSQAGSPLIGGGSKNDNESEMKYVCHYCDAEFKMRGYLTRHIKKHAVEKAYHCPFWDESLSPEKRCHTTGGFSRRDSYKTHLRSRHFIYPGELKSVDRVKSHGHCAQCKRHFNSTNEWIEDHIESRECEAILPTFKGNLKKSKKCGKLKMIMTSDGQSRFITSQITSHDISKASNSNSNSNSNSTSASTSTSTSPNNFEYNTAVPSAPTLDDKSKPQLDSTVSLTSIPLQYNTTIDVKSQSQPQLISTGTNSRANMRNVVLPLDEFSSLNHSPVEDAALDSVRSISSQSSHEHTIPNKDMNFIHAGNDSEDNQDWMVLPLDVEQAGLCSNDEIKTITDNDVPKINVTLQRQMNEYTLGERHFRETQQFMNFFNYTYNYQ</sequence>
<proteinExistence type="predicted"/>
<feature type="region of interest" description="Disordered" evidence="7">
    <location>
        <begin position="149"/>
        <end position="205"/>
    </location>
</feature>
<keyword evidence="3 6" id="KW-0863">Zinc-finger</keyword>
<evidence type="ECO:0000256" key="4">
    <source>
        <dbReference type="ARBA" id="ARBA00022833"/>
    </source>
</evidence>
<dbReference type="EMBL" id="CP015055">
    <property type="protein sequence ID" value="QGN14451.1"/>
    <property type="molecule type" value="Genomic_DNA"/>
</dbReference>
<keyword evidence="2" id="KW-0479">Metal-binding</keyword>
<dbReference type="PANTHER" id="PTHR24396">
    <property type="entry name" value="ZINC FINGER PROTEIN"/>
    <property type="match status" value="1"/>
</dbReference>
<feature type="region of interest" description="Disordered" evidence="7">
    <location>
        <begin position="361"/>
        <end position="409"/>
    </location>
</feature>
<reference evidence="9 10" key="1">
    <citation type="submission" date="2016-03" db="EMBL/GenBank/DDBJ databases">
        <title>How can Kluyveromyces marxianus grow so fast - potential evolutionary course in Saccharomyces Complex revealed by comparative genomics.</title>
        <authorList>
            <person name="Mo W."/>
            <person name="Lu W."/>
            <person name="Yang X."/>
            <person name="Qi J."/>
            <person name="Lv H."/>
        </authorList>
    </citation>
    <scope>NUCLEOTIDE SEQUENCE [LARGE SCALE GENOMIC DNA]</scope>
    <source>
        <strain evidence="9 10">FIM1</strain>
    </source>
</reference>
<evidence type="ECO:0000259" key="8">
    <source>
        <dbReference type="PROSITE" id="PS50157"/>
    </source>
</evidence>
<evidence type="ECO:0000256" key="2">
    <source>
        <dbReference type="ARBA" id="ARBA00022723"/>
    </source>
</evidence>
<dbReference type="InterPro" id="IPR013087">
    <property type="entry name" value="Znf_C2H2_type"/>
</dbReference>
<evidence type="ECO:0000256" key="5">
    <source>
        <dbReference type="ARBA" id="ARBA00023242"/>
    </source>
</evidence>
<evidence type="ECO:0000256" key="3">
    <source>
        <dbReference type="ARBA" id="ARBA00022771"/>
    </source>
</evidence>
<dbReference type="PROSITE" id="PS50157">
    <property type="entry name" value="ZINC_FINGER_C2H2_2"/>
    <property type="match status" value="1"/>
</dbReference>
<evidence type="ECO:0000256" key="1">
    <source>
        <dbReference type="ARBA" id="ARBA00004123"/>
    </source>
</evidence>
<gene>
    <name evidence="9" type="primary">STP2</name>
    <name evidence="9" type="ORF">FIM1_1112</name>
</gene>
<evidence type="ECO:0000256" key="7">
    <source>
        <dbReference type="SAM" id="MobiDB-lite"/>
    </source>
</evidence>
<keyword evidence="10" id="KW-1185">Reference proteome</keyword>